<evidence type="ECO:0000256" key="2">
    <source>
        <dbReference type="ARBA" id="ARBA00022692"/>
    </source>
</evidence>
<dbReference type="EnsemblMetazoa" id="CLYHEMT019742.1">
    <property type="protein sequence ID" value="CLYHEMP019742.1"/>
    <property type="gene ID" value="CLYHEMG019742"/>
</dbReference>
<sequence length="480" mass="52897">MSTANDEKENLMNSTSKDVDEGSPRHCHKSQTSLKVYPQRWLMLFIFSLCTTLNGFMFLGLSAVANVASAYYNVSTVSIEWLANMGVLIFVFVSLPVAYLVSRYGVRIVLTVATGLMVLCAVFQYIGAGKDGYTYVLIGQFFYGVSYGSIVQIPGQLSANWFAPHERGMSTAIGVLMNILGVAVGFIQPSLMIPASNDLTIVAIGMENFFKSRLIVALIIFLVTLILYREYPPSPPSIIPDRKNLTFLQSLKMLYKDVNFQMVAQAFGINSGLLLAVAVVLSQLVVWRHGASPAIQHFIGWTGAMGDIAACASMLVGGFVQDRYSKHRELAIVLNAGSFIFWLVFALVLTLSNNLYILFLSYAIFAVFSIPYFGSGIEHIAEMTSPVPEGTSSSIVLILSNIYGFITIYAFGKLIESGFPLTTICLILLLYLLSTIFVTFAKTELKRSKTESTSIMIEFDWSDDEVDIDGQNKVFLDDTP</sequence>
<keyword evidence="4 6" id="KW-0472">Membrane</keyword>
<dbReference type="GO" id="GO:0020037">
    <property type="term" value="F:heme binding"/>
    <property type="evidence" value="ECO:0007669"/>
    <property type="project" value="TreeGrafter"/>
</dbReference>
<keyword evidence="2 6" id="KW-0812">Transmembrane</keyword>
<dbReference type="PANTHER" id="PTHR10924">
    <property type="entry name" value="MAJOR FACILITATOR SUPERFAMILY PROTEIN-RELATED"/>
    <property type="match status" value="1"/>
</dbReference>
<dbReference type="Pfam" id="PF07690">
    <property type="entry name" value="MFS_1"/>
    <property type="match status" value="1"/>
</dbReference>
<organism evidence="8 9">
    <name type="scientific">Clytia hemisphaerica</name>
    <dbReference type="NCBI Taxonomy" id="252671"/>
    <lineage>
        <taxon>Eukaryota</taxon>
        <taxon>Metazoa</taxon>
        <taxon>Cnidaria</taxon>
        <taxon>Hydrozoa</taxon>
        <taxon>Hydroidolina</taxon>
        <taxon>Leptothecata</taxon>
        <taxon>Obeliida</taxon>
        <taxon>Clytiidae</taxon>
        <taxon>Clytia</taxon>
    </lineage>
</organism>
<feature type="transmembrane region" description="Helical" evidence="6">
    <location>
        <begin position="132"/>
        <end position="150"/>
    </location>
</feature>
<dbReference type="InterPro" id="IPR020846">
    <property type="entry name" value="MFS_dom"/>
</dbReference>
<evidence type="ECO:0000259" key="7">
    <source>
        <dbReference type="PROSITE" id="PS50850"/>
    </source>
</evidence>
<dbReference type="Gene3D" id="1.20.1250.20">
    <property type="entry name" value="MFS general substrate transporter like domains"/>
    <property type="match status" value="2"/>
</dbReference>
<feature type="transmembrane region" description="Helical" evidence="6">
    <location>
        <begin position="171"/>
        <end position="189"/>
    </location>
</feature>
<feature type="domain" description="Major facilitator superfamily (MFS) profile" evidence="7">
    <location>
        <begin position="43"/>
        <end position="446"/>
    </location>
</feature>
<dbReference type="InterPro" id="IPR049680">
    <property type="entry name" value="FLVCR1-2_SLC49-like"/>
</dbReference>
<dbReference type="GO" id="GO:0015232">
    <property type="term" value="F:heme transmembrane transporter activity"/>
    <property type="evidence" value="ECO:0007669"/>
    <property type="project" value="TreeGrafter"/>
</dbReference>
<evidence type="ECO:0000256" key="6">
    <source>
        <dbReference type="SAM" id="Phobius"/>
    </source>
</evidence>
<keyword evidence="3 6" id="KW-1133">Transmembrane helix</keyword>
<proteinExistence type="predicted"/>
<evidence type="ECO:0000256" key="1">
    <source>
        <dbReference type="ARBA" id="ARBA00004141"/>
    </source>
</evidence>
<dbReference type="PROSITE" id="PS50850">
    <property type="entry name" value="MFS"/>
    <property type="match status" value="1"/>
</dbReference>
<protein>
    <recommendedName>
        <fullName evidence="7">Major facilitator superfamily (MFS) profile domain-containing protein</fullName>
    </recommendedName>
</protein>
<feature type="region of interest" description="Disordered" evidence="5">
    <location>
        <begin position="1"/>
        <end position="26"/>
    </location>
</feature>
<feature type="transmembrane region" description="Helical" evidence="6">
    <location>
        <begin position="395"/>
        <end position="412"/>
    </location>
</feature>
<dbReference type="GO" id="GO:0097037">
    <property type="term" value="P:heme export"/>
    <property type="evidence" value="ECO:0007669"/>
    <property type="project" value="TreeGrafter"/>
</dbReference>
<dbReference type="EnsemblMetazoa" id="CLYHEMT019742.3">
    <property type="protein sequence ID" value="CLYHEMP019742.3"/>
    <property type="gene ID" value="CLYHEMG019742"/>
</dbReference>
<evidence type="ECO:0000256" key="4">
    <source>
        <dbReference type="ARBA" id="ARBA00023136"/>
    </source>
</evidence>
<feature type="transmembrane region" description="Helical" evidence="6">
    <location>
        <begin position="108"/>
        <end position="126"/>
    </location>
</feature>
<dbReference type="InterPro" id="IPR011701">
    <property type="entry name" value="MFS"/>
</dbReference>
<dbReference type="GeneID" id="136810138"/>
<feature type="transmembrane region" description="Helical" evidence="6">
    <location>
        <begin position="209"/>
        <end position="228"/>
    </location>
</feature>
<dbReference type="InterPro" id="IPR036259">
    <property type="entry name" value="MFS_trans_sf"/>
</dbReference>
<feature type="transmembrane region" description="Helical" evidence="6">
    <location>
        <begin position="262"/>
        <end position="286"/>
    </location>
</feature>
<dbReference type="PANTHER" id="PTHR10924:SF4">
    <property type="entry name" value="GH15861P"/>
    <property type="match status" value="1"/>
</dbReference>
<evidence type="ECO:0000256" key="5">
    <source>
        <dbReference type="SAM" id="MobiDB-lite"/>
    </source>
</evidence>
<dbReference type="RefSeq" id="XP_066922806.1">
    <property type="nucleotide sequence ID" value="XM_067066705.1"/>
</dbReference>
<feature type="transmembrane region" description="Helical" evidence="6">
    <location>
        <begin position="355"/>
        <end position="374"/>
    </location>
</feature>
<feature type="transmembrane region" description="Helical" evidence="6">
    <location>
        <begin position="41"/>
        <end position="61"/>
    </location>
</feature>
<dbReference type="Proteomes" id="UP000594262">
    <property type="component" value="Unplaced"/>
</dbReference>
<reference evidence="8" key="1">
    <citation type="submission" date="2021-01" db="UniProtKB">
        <authorList>
            <consortium name="EnsemblMetazoa"/>
        </authorList>
    </citation>
    <scope>IDENTIFICATION</scope>
</reference>
<feature type="transmembrane region" description="Helical" evidence="6">
    <location>
        <begin position="81"/>
        <end position="101"/>
    </location>
</feature>
<dbReference type="SUPFAM" id="SSF103473">
    <property type="entry name" value="MFS general substrate transporter"/>
    <property type="match status" value="1"/>
</dbReference>
<dbReference type="GO" id="GO:0016020">
    <property type="term" value="C:membrane"/>
    <property type="evidence" value="ECO:0007669"/>
    <property type="project" value="UniProtKB-SubCell"/>
</dbReference>
<dbReference type="OrthoDB" id="422206at2759"/>
<dbReference type="AlphaFoldDB" id="A0A7M5XA62"/>
<feature type="transmembrane region" description="Helical" evidence="6">
    <location>
        <begin position="298"/>
        <end position="320"/>
    </location>
</feature>
<comment type="subcellular location">
    <subcellularLocation>
        <location evidence="1">Membrane</location>
        <topology evidence="1">Multi-pass membrane protein</topology>
    </subcellularLocation>
</comment>
<evidence type="ECO:0000256" key="3">
    <source>
        <dbReference type="ARBA" id="ARBA00022989"/>
    </source>
</evidence>
<feature type="transmembrane region" description="Helical" evidence="6">
    <location>
        <begin position="418"/>
        <end position="440"/>
    </location>
</feature>
<accession>A0A7M5XA62</accession>
<feature type="compositionally biased region" description="Basic and acidic residues" evidence="5">
    <location>
        <begin position="1"/>
        <end position="10"/>
    </location>
</feature>
<name>A0A7M5XA62_9CNID</name>
<keyword evidence="9" id="KW-1185">Reference proteome</keyword>
<feature type="transmembrane region" description="Helical" evidence="6">
    <location>
        <begin position="332"/>
        <end position="349"/>
    </location>
</feature>
<evidence type="ECO:0000313" key="8">
    <source>
        <dbReference type="EnsemblMetazoa" id="CLYHEMP019742.1"/>
    </source>
</evidence>
<dbReference type="EnsemblMetazoa" id="CLYHEMT019742.2">
    <property type="protein sequence ID" value="CLYHEMP019742.2"/>
    <property type="gene ID" value="CLYHEMG019742"/>
</dbReference>
<evidence type="ECO:0000313" key="9">
    <source>
        <dbReference type="Proteomes" id="UP000594262"/>
    </source>
</evidence>